<protein>
    <submittedName>
        <fullName evidence="2">Protein argonaute 4-like</fullName>
    </submittedName>
</protein>
<accession>A0A2K3NUL2</accession>
<dbReference type="GO" id="GO:0003723">
    <property type="term" value="F:RNA binding"/>
    <property type="evidence" value="ECO:0007669"/>
    <property type="project" value="InterPro"/>
</dbReference>
<dbReference type="STRING" id="57577.A0A2K3NUL2"/>
<dbReference type="SUPFAM" id="SSF52540">
    <property type="entry name" value="P-loop containing nucleoside triphosphate hydrolases"/>
    <property type="match status" value="1"/>
</dbReference>
<dbReference type="PANTHER" id="PTHR22891">
    <property type="entry name" value="EUKARYOTIC TRANSLATION INITIATION FACTOR 2C"/>
    <property type="match status" value="1"/>
</dbReference>
<dbReference type="Pfam" id="PF16486">
    <property type="entry name" value="ArgoN"/>
    <property type="match status" value="1"/>
</dbReference>
<evidence type="ECO:0000259" key="1">
    <source>
        <dbReference type="PROSITE" id="PS50821"/>
    </source>
</evidence>
<evidence type="ECO:0000313" key="2">
    <source>
        <dbReference type="EMBL" id="PNY06711.1"/>
    </source>
</evidence>
<reference evidence="2 3" key="1">
    <citation type="journal article" date="2014" name="Am. J. Bot.">
        <title>Genome assembly and annotation for red clover (Trifolium pratense; Fabaceae).</title>
        <authorList>
            <person name="Istvanek J."/>
            <person name="Jaros M."/>
            <person name="Krenek A."/>
            <person name="Repkova J."/>
        </authorList>
    </citation>
    <scope>NUCLEOTIDE SEQUENCE [LARGE SCALE GENOMIC DNA]</scope>
    <source>
        <strain evidence="3">cv. Tatra</strain>
        <tissue evidence="2">Young leaves</tissue>
    </source>
</reference>
<dbReference type="InterPro" id="IPR032474">
    <property type="entry name" value="Argonaute_N"/>
</dbReference>
<dbReference type="PROSITE" id="PS50821">
    <property type="entry name" value="PAZ"/>
    <property type="match status" value="1"/>
</dbReference>
<dbReference type="Gene3D" id="3.40.50.300">
    <property type="entry name" value="P-loop containing nucleotide triphosphate hydrolases"/>
    <property type="match status" value="1"/>
</dbReference>
<dbReference type="SMART" id="SM01163">
    <property type="entry name" value="DUF1785"/>
    <property type="match status" value="1"/>
</dbReference>
<evidence type="ECO:0000313" key="3">
    <source>
        <dbReference type="Proteomes" id="UP000236291"/>
    </source>
</evidence>
<dbReference type="SUPFAM" id="SSF101690">
    <property type="entry name" value="PAZ domain"/>
    <property type="match status" value="1"/>
</dbReference>
<dbReference type="InterPro" id="IPR036085">
    <property type="entry name" value="PAZ_dom_sf"/>
</dbReference>
<organism evidence="2 3">
    <name type="scientific">Trifolium pratense</name>
    <name type="common">Red clover</name>
    <dbReference type="NCBI Taxonomy" id="57577"/>
    <lineage>
        <taxon>Eukaryota</taxon>
        <taxon>Viridiplantae</taxon>
        <taxon>Streptophyta</taxon>
        <taxon>Embryophyta</taxon>
        <taxon>Tracheophyta</taxon>
        <taxon>Spermatophyta</taxon>
        <taxon>Magnoliopsida</taxon>
        <taxon>eudicotyledons</taxon>
        <taxon>Gunneridae</taxon>
        <taxon>Pentapetalae</taxon>
        <taxon>rosids</taxon>
        <taxon>fabids</taxon>
        <taxon>Fabales</taxon>
        <taxon>Fabaceae</taxon>
        <taxon>Papilionoideae</taxon>
        <taxon>50 kb inversion clade</taxon>
        <taxon>NPAAA clade</taxon>
        <taxon>Hologalegina</taxon>
        <taxon>IRL clade</taxon>
        <taxon>Trifolieae</taxon>
        <taxon>Trifolium</taxon>
    </lineage>
</organism>
<dbReference type="Proteomes" id="UP000236291">
    <property type="component" value="Unassembled WGS sequence"/>
</dbReference>
<dbReference type="InterPro" id="IPR027417">
    <property type="entry name" value="P-loop_NTPase"/>
</dbReference>
<feature type="domain" description="PAZ" evidence="1">
    <location>
        <begin position="329"/>
        <end position="401"/>
    </location>
</feature>
<name>A0A2K3NUL2_TRIPR</name>
<dbReference type="EMBL" id="ASHM01001458">
    <property type="protein sequence ID" value="PNY06711.1"/>
    <property type="molecule type" value="Genomic_DNA"/>
</dbReference>
<reference evidence="2 3" key="2">
    <citation type="journal article" date="2017" name="Front. Plant Sci.">
        <title>Gene Classification and Mining of Molecular Markers Useful in Red Clover (Trifolium pratense) Breeding.</title>
        <authorList>
            <person name="Istvanek J."/>
            <person name="Dluhosova J."/>
            <person name="Dluhos P."/>
            <person name="Patkova L."/>
            <person name="Nedelnik J."/>
            <person name="Repkova J."/>
        </authorList>
    </citation>
    <scope>NUCLEOTIDE SEQUENCE [LARGE SCALE GENOMIC DNA]</scope>
    <source>
        <strain evidence="3">cv. Tatra</strain>
        <tissue evidence="2">Young leaves</tissue>
    </source>
</reference>
<dbReference type="AlphaFoldDB" id="A0A2K3NUL2"/>
<gene>
    <name evidence="2" type="ORF">L195_g003187</name>
</gene>
<proteinExistence type="predicted"/>
<dbReference type="InterPro" id="IPR003100">
    <property type="entry name" value="PAZ_dom"/>
</dbReference>
<dbReference type="Gene3D" id="2.170.260.10">
    <property type="entry name" value="paz domain"/>
    <property type="match status" value="1"/>
</dbReference>
<dbReference type="InterPro" id="IPR014811">
    <property type="entry name" value="ArgoL1"/>
</dbReference>
<sequence>MEVTFAAVPSFPITKSVTSDRNSCSLSIVRRNKFVQLSFSSTSFRTNKSPLFKVLSAERDHVQVVEGSGVDEIYDALVRRILPPASVSLNPNYKFFVGLAGPPGAGKSTIAHEVASRVNKLWPEKASSFDSQVKPPDVAIVIPMDGFHLYRSELDAMKDMGSQENEDCLPPPPPIIPSDVEPIKIVEQYEHYSLALFYEDGRPIEGKGAGRKILDRVQESYNSELNGKDIVYDGEKTLFTIGSLVQNKLEFKVVLEDVASNRNNGNCSPEGNGCPLERQNFFHNDPKNFTDVGGGVLGCKGLHSSFRTTQSGLSLNIDLSTTVIVRPGPVVDFLIANQNVRDSFSLEWNKAKRTLKNLRVTTSPSNQEYKITGLSELPCKDQLFTLKKRGGGEDESEEITI</sequence>
<dbReference type="ExpressionAtlas" id="A0A2K3NUL2">
    <property type="expression patterns" value="baseline"/>
</dbReference>
<dbReference type="Pfam" id="PF02170">
    <property type="entry name" value="PAZ"/>
    <property type="match status" value="1"/>
</dbReference>
<dbReference type="CDD" id="cd02846">
    <property type="entry name" value="PAZ_argonaute_like"/>
    <property type="match status" value="1"/>
</dbReference>
<dbReference type="Pfam" id="PF08699">
    <property type="entry name" value="ArgoL1"/>
    <property type="match status" value="1"/>
</dbReference>
<comment type="caution">
    <text evidence="2">The sequence shown here is derived from an EMBL/GenBank/DDBJ whole genome shotgun (WGS) entry which is preliminary data.</text>
</comment>